<dbReference type="PANTHER" id="PTHR43409">
    <property type="entry name" value="ANAEROBIC MAGNESIUM-PROTOPORPHYRIN IX MONOMETHYL ESTER CYCLASE-RELATED"/>
    <property type="match status" value="1"/>
</dbReference>
<comment type="cofactor">
    <cofactor evidence="1">
        <name>[4Fe-4S] cluster</name>
        <dbReference type="ChEBI" id="CHEBI:49883"/>
    </cofactor>
</comment>
<dbReference type="Pfam" id="PF13311">
    <property type="entry name" value="DUF4080"/>
    <property type="match status" value="1"/>
</dbReference>
<dbReference type="Proteomes" id="UP001499959">
    <property type="component" value="Unassembled WGS sequence"/>
</dbReference>
<dbReference type="SUPFAM" id="SSF102114">
    <property type="entry name" value="Radical SAM enzymes"/>
    <property type="match status" value="1"/>
</dbReference>
<name>A0ABP9BQS5_9GAMM</name>
<gene>
    <name evidence="9" type="ORF">GCM10023307_26470</name>
</gene>
<accession>A0ABP9BQS5</accession>
<dbReference type="Gene3D" id="3.40.50.280">
    <property type="entry name" value="Cobalamin-binding domain"/>
    <property type="match status" value="1"/>
</dbReference>
<evidence type="ECO:0000256" key="2">
    <source>
        <dbReference type="ARBA" id="ARBA00022691"/>
    </source>
</evidence>
<dbReference type="InterPro" id="IPR007197">
    <property type="entry name" value="rSAM"/>
</dbReference>
<evidence type="ECO:0000256" key="1">
    <source>
        <dbReference type="ARBA" id="ARBA00001966"/>
    </source>
</evidence>
<evidence type="ECO:0000313" key="9">
    <source>
        <dbReference type="EMBL" id="GAA4798948.1"/>
    </source>
</evidence>
<sequence>MTDILLSTLNARYSHASLGLRYLRANLGDLRERSEIAEFVIGQKTEEIVEKILAKRPRILGLGVYIWNVEESTRLVAQLKAVAPELSIVLGGPEVSYEVGEQRICALADYVITGWGDVTFAEVAGQLLAGEAPHARVIPGRQAELKDLVLPYDEYTDEDVRQRHLYVEASRGCPFKCEFCLSSLDKTAWPFELTRFLASLDALYARGVRQFKFVDRTFNLKVDTSLAILDFFLGKLDAAPEDPPFVHFELIPDHLPDRLKGAIAKFPEGTLQFEIGIQTFDPEVQTRISRRQNDDKAAANLQWLRAHSKAHLHVDLIAGLPGESVESFARGFDRLVALAPHEIQFGILKRLRGAPIARHTQAHDLRFNPDPPYNILCTDVIDFATMQRLSRFSRYWDMIANSGRYPRTLPLLLADAPFRRFLAFSDWLYAGIGQTHAIAHERMVHLLQNFLTNEGGLDEGVANQALIDDYRGQGGRSRLSFEDPDAALPLPMPKKKGHTPSRQARHLQGRA</sequence>
<dbReference type="Pfam" id="PF04055">
    <property type="entry name" value="Radical_SAM"/>
    <property type="match status" value="1"/>
</dbReference>
<dbReference type="SFLD" id="SFLDG01082">
    <property type="entry name" value="B12-binding_domain_containing"/>
    <property type="match status" value="1"/>
</dbReference>
<dbReference type="SMART" id="SM00729">
    <property type="entry name" value="Elp3"/>
    <property type="match status" value="1"/>
</dbReference>
<dbReference type="PANTHER" id="PTHR43409:SF16">
    <property type="entry name" value="SLR0320 PROTEIN"/>
    <property type="match status" value="1"/>
</dbReference>
<dbReference type="InterPro" id="IPR006638">
    <property type="entry name" value="Elp3/MiaA/NifB-like_rSAM"/>
</dbReference>
<keyword evidence="10" id="KW-1185">Reference proteome</keyword>
<dbReference type="EMBL" id="BAABJE010000014">
    <property type="protein sequence ID" value="GAA4798948.1"/>
    <property type="molecule type" value="Genomic_DNA"/>
</dbReference>
<dbReference type="InterPro" id="IPR051198">
    <property type="entry name" value="BchE-like"/>
</dbReference>
<comment type="caution">
    <text evidence="9">The sequence shown here is derived from an EMBL/GenBank/DDBJ whole genome shotgun (WGS) entry which is preliminary data.</text>
</comment>
<dbReference type="SUPFAM" id="SSF52242">
    <property type="entry name" value="Cobalamin (vitamin B12)-binding domain"/>
    <property type="match status" value="1"/>
</dbReference>
<dbReference type="Gene3D" id="3.80.30.20">
    <property type="entry name" value="tm_1862 like domain"/>
    <property type="match status" value="1"/>
</dbReference>
<keyword evidence="2" id="KW-0949">S-adenosyl-L-methionine</keyword>
<feature type="domain" description="Radical SAM core" evidence="8">
    <location>
        <begin position="159"/>
        <end position="393"/>
    </location>
</feature>
<evidence type="ECO:0000256" key="4">
    <source>
        <dbReference type="ARBA" id="ARBA00023004"/>
    </source>
</evidence>
<proteinExistence type="predicted"/>
<protein>
    <recommendedName>
        <fullName evidence="11">DUF4080 domain-containing protein</fullName>
    </recommendedName>
</protein>
<dbReference type="InterPro" id="IPR058240">
    <property type="entry name" value="rSAM_sf"/>
</dbReference>
<feature type="domain" description="B12-binding" evidence="7">
    <location>
        <begin position="2"/>
        <end position="134"/>
    </location>
</feature>
<dbReference type="RefSeq" id="WP_345303814.1">
    <property type="nucleotide sequence ID" value="NZ_BAABJE010000014.1"/>
</dbReference>
<dbReference type="SFLD" id="SFLDS00029">
    <property type="entry name" value="Radical_SAM"/>
    <property type="match status" value="1"/>
</dbReference>
<evidence type="ECO:0000313" key="10">
    <source>
        <dbReference type="Proteomes" id="UP001499959"/>
    </source>
</evidence>
<dbReference type="InterPro" id="IPR036724">
    <property type="entry name" value="Cobalamin-bd_sf"/>
</dbReference>
<dbReference type="Pfam" id="PF02310">
    <property type="entry name" value="B12-binding"/>
    <property type="match status" value="1"/>
</dbReference>
<dbReference type="PROSITE" id="PS51918">
    <property type="entry name" value="RADICAL_SAM"/>
    <property type="match status" value="1"/>
</dbReference>
<reference evidence="10" key="1">
    <citation type="journal article" date="2019" name="Int. J. Syst. Evol. Microbiol.">
        <title>The Global Catalogue of Microorganisms (GCM) 10K type strain sequencing project: providing services to taxonomists for standard genome sequencing and annotation.</title>
        <authorList>
            <consortium name="The Broad Institute Genomics Platform"/>
            <consortium name="The Broad Institute Genome Sequencing Center for Infectious Disease"/>
            <person name="Wu L."/>
            <person name="Ma J."/>
        </authorList>
    </citation>
    <scope>NUCLEOTIDE SEQUENCE [LARGE SCALE GENOMIC DNA]</scope>
    <source>
        <strain evidence="10">JCM 18204</strain>
    </source>
</reference>
<evidence type="ECO:0000256" key="3">
    <source>
        <dbReference type="ARBA" id="ARBA00022723"/>
    </source>
</evidence>
<organism evidence="9 10">
    <name type="scientific">Lysobacter hankyongensis</name>
    <dbReference type="NCBI Taxonomy" id="1176535"/>
    <lineage>
        <taxon>Bacteria</taxon>
        <taxon>Pseudomonadati</taxon>
        <taxon>Pseudomonadota</taxon>
        <taxon>Gammaproteobacteria</taxon>
        <taxon>Lysobacterales</taxon>
        <taxon>Lysobacteraceae</taxon>
        <taxon>Lysobacter</taxon>
    </lineage>
</organism>
<evidence type="ECO:0000259" key="7">
    <source>
        <dbReference type="PROSITE" id="PS51332"/>
    </source>
</evidence>
<evidence type="ECO:0000256" key="6">
    <source>
        <dbReference type="SAM" id="MobiDB-lite"/>
    </source>
</evidence>
<feature type="compositionally biased region" description="Basic residues" evidence="6">
    <location>
        <begin position="493"/>
        <end position="511"/>
    </location>
</feature>
<evidence type="ECO:0000259" key="8">
    <source>
        <dbReference type="PROSITE" id="PS51918"/>
    </source>
</evidence>
<feature type="region of interest" description="Disordered" evidence="6">
    <location>
        <begin position="475"/>
        <end position="511"/>
    </location>
</feature>
<evidence type="ECO:0000256" key="5">
    <source>
        <dbReference type="ARBA" id="ARBA00023014"/>
    </source>
</evidence>
<keyword evidence="4" id="KW-0408">Iron</keyword>
<dbReference type="InterPro" id="IPR006158">
    <property type="entry name" value="Cobalamin-bd"/>
</dbReference>
<evidence type="ECO:0008006" key="11">
    <source>
        <dbReference type="Google" id="ProtNLM"/>
    </source>
</evidence>
<dbReference type="PROSITE" id="PS51332">
    <property type="entry name" value="B12_BINDING"/>
    <property type="match status" value="1"/>
</dbReference>
<dbReference type="InterPro" id="IPR025288">
    <property type="entry name" value="DUF4080"/>
</dbReference>
<keyword evidence="3" id="KW-0479">Metal-binding</keyword>
<dbReference type="CDD" id="cd01335">
    <property type="entry name" value="Radical_SAM"/>
    <property type="match status" value="1"/>
</dbReference>
<dbReference type="InterPro" id="IPR023404">
    <property type="entry name" value="rSAM_horseshoe"/>
</dbReference>
<keyword evidence="5" id="KW-0411">Iron-sulfur</keyword>